<evidence type="ECO:0000313" key="1">
    <source>
        <dbReference type="EMBL" id="CDW20912.1"/>
    </source>
</evidence>
<sequence length="131" mass="15461">TEYITTLLHFEIFFFVLTLERRGEEGEERIEKSKEKKVHHSDECSSLLDKLLLLVDHSFVVGQTHQLEFEKRVLVAVNVLLQYHKMMYNKQRPKIRSSSEIANSSSQLRNNYSIRILGNCLQFKIIPFEFS</sequence>
<name>A0A0K2T5R0_LEPSM</name>
<dbReference type="AlphaFoldDB" id="A0A0K2T5R0"/>
<feature type="non-terminal residue" evidence="1">
    <location>
        <position position="1"/>
    </location>
</feature>
<dbReference type="EMBL" id="HACA01003552">
    <property type="protein sequence ID" value="CDW20913.1"/>
    <property type="molecule type" value="Transcribed_RNA"/>
</dbReference>
<proteinExistence type="predicted"/>
<organism evidence="1">
    <name type="scientific">Lepeophtheirus salmonis</name>
    <name type="common">Salmon louse</name>
    <name type="synonym">Caligus salmonis</name>
    <dbReference type="NCBI Taxonomy" id="72036"/>
    <lineage>
        <taxon>Eukaryota</taxon>
        <taxon>Metazoa</taxon>
        <taxon>Ecdysozoa</taxon>
        <taxon>Arthropoda</taxon>
        <taxon>Crustacea</taxon>
        <taxon>Multicrustacea</taxon>
        <taxon>Hexanauplia</taxon>
        <taxon>Copepoda</taxon>
        <taxon>Siphonostomatoida</taxon>
        <taxon>Caligidae</taxon>
        <taxon>Lepeophtheirus</taxon>
    </lineage>
</organism>
<dbReference type="EMBL" id="HACA01003551">
    <property type="protein sequence ID" value="CDW20912.1"/>
    <property type="molecule type" value="Transcribed_RNA"/>
</dbReference>
<reference evidence="1" key="1">
    <citation type="submission" date="2014-05" db="EMBL/GenBank/DDBJ databases">
        <authorList>
            <person name="Chronopoulou M."/>
        </authorList>
    </citation>
    <scope>NUCLEOTIDE SEQUENCE</scope>
    <source>
        <tissue evidence="1">Whole organism</tissue>
    </source>
</reference>
<protein>
    <submittedName>
        <fullName evidence="1">Uncharacterized protein</fullName>
    </submittedName>
</protein>
<accession>A0A0K2T5R0</accession>